<reference evidence="1 2" key="1">
    <citation type="submission" date="2020-01" db="EMBL/GenBank/DDBJ databases">
        <authorList>
            <person name="Gupta K D."/>
        </authorList>
    </citation>
    <scope>NUCLEOTIDE SEQUENCE [LARGE SCALE GENOMIC DNA]</scope>
</reference>
<dbReference type="EMBL" id="CACVBS010000035">
    <property type="protein sequence ID" value="CAA7262213.1"/>
    <property type="molecule type" value="Genomic_DNA"/>
</dbReference>
<dbReference type="OrthoDB" id="2151789at2759"/>
<gene>
    <name evidence="1" type="ORF">AAE3_LOCUS4247</name>
</gene>
<proteinExistence type="predicted"/>
<sequence length="239" mass="25790">MPFSNLYHGGPTQIAAEHLDAVIAATIEFTNTVTDPKAQMMATYPNSQGRVECALVLFYDGPTAPVGMFDAFLAFPSIRSDIKTRSFLDLIGATPTGPSYGFRGIFSGFNVLDSTPSLLNFIVKEAETRGKELAEKSGIVAYAVTPFHSTIYSHNTQTTAFPPDRSDIYDTARASAKTITDVTVAEGQAVAPDTAVYPNNTMFDTPLERIYGDNLSALRALKRRVDPLNAMGLAGSSKF</sequence>
<evidence type="ECO:0000313" key="2">
    <source>
        <dbReference type="Proteomes" id="UP000467700"/>
    </source>
</evidence>
<organism evidence="1 2">
    <name type="scientific">Cyclocybe aegerita</name>
    <name type="common">Black poplar mushroom</name>
    <name type="synonym">Agrocybe aegerita</name>
    <dbReference type="NCBI Taxonomy" id="1973307"/>
    <lineage>
        <taxon>Eukaryota</taxon>
        <taxon>Fungi</taxon>
        <taxon>Dikarya</taxon>
        <taxon>Basidiomycota</taxon>
        <taxon>Agaricomycotina</taxon>
        <taxon>Agaricomycetes</taxon>
        <taxon>Agaricomycetidae</taxon>
        <taxon>Agaricales</taxon>
        <taxon>Agaricineae</taxon>
        <taxon>Bolbitiaceae</taxon>
        <taxon>Cyclocybe</taxon>
    </lineage>
</organism>
<evidence type="ECO:0000313" key="1">
    <source>
        <dbReference type="EMBL" id="CAA7262213.1"/>
    </source>
</evidence>
<accession>A0A8S0WHB0</accession>
<keyword evidence="2" id="KW-1185">Reference proteome</keyword>
<comment type="caution">
    <text evidence="1">The sequence shown here is derived from an EMBL/GenBank/DDBJ whole genome shotgun (WGS) entry which is preliminary data.</text>
</comment>
<protein>
    <recommendedName>
        <fullName evidence="3">Berberine/berberine-like domain-containing protein</fullName>
    </recommendedName>
</protein>
<dbReference type="AlphaFoldDB" id="A0A8S0WHB0"/>
<dbReference type="Proteomes" id="UP000467700">
    <property type="component" value="Unassembled WGS sequence"/>
</dbReference>
<name>A0A8S0WHB0_CYCAE</name>
<evidence type="ECO:0008006" key="3">
    <source>
        <dbReference type="Google" id="ProtNLM"/>
    </source>
</evidence>